<proteinExistence type="evidence at transcript level"/>
<feature type="region of interest" description="Disordered" evidence="1">
    <location>
        <begin position="63"/>
        <end position="82"/>
    </location>
</feature>
<reference evidence="2" key="1">
    <citation type="journal article" date="2015" name="Sci. Rep.">
        <title>Tissue- and time-dependent transcription in Ixodes ricinus salivary glands and midguts when blood feeding on the vertebrate host.</title>
        <authorList>
            <person name="Kotsyfakis M."/>
            <person name="Schwarz A."/>
            <person name="Erhart J."/>
            <person name="Ribeiro J.M."/>
        </authorList>
    </citation>
    <scope>NUCLEOTIDE SEQUENCE</scope>
    <source>
        <tissue evidence="2">Salivary gland and midgut</tissue>
    </source>
</reference>
<sequence length="82" mass="9378">SDICLKAFLYFQCRKVFSLKLCMSLHKTLNVKMPTNAKAVGKHSYRNGTHVRYRLLVRAKSNTPFAKSTKRPVVHSRNRGNG</sequence>
<accession>V5GTU6</accession>
<dbReference type="EMBL" id="GANP01010643">
    <property type="protein sequence ID" value="JAB73825.1"/>
    <property type="molecule type" value="mRNA"/>
</dbReference>
<name>V5GTU6_IXORI</name>
<feature type="non-terminal residue" evidence="2">
    <location>
        <position position="1"/>
    </location>
</feature>
<protein>
    <submittedName>
        <fullName evidence="2">Uncharacterized protein</fullName>
    </submittedName>
</protein>
<organism evidence="2">
    <name type="scientific">Ixodes ricinus</name>
    <name type="common">Common tick</name>
    <name type="synonym">Acarus ricinus</name>
    <dbReference type="NCBI Taxonomy" id="34613"/>
    <lineage>
        <taxon>Eukaryota</taxon>
        <taxon>Metazoa</taxon>
        <taxon>Ecdysozoa</taxon>
        <taxon>Arthropoda</taxon>
        <taxon>Chelicerata</taxon>
        <taxon>Arachnida</taxon>
        <taxon>Acari</taxon>
        <taxon>Parasitiformes</taxon>
        <taxon>Ixodida</taxon>
        <taxon>Ixodoidea</taxon>
        <taxon>Ixodidae</taxon>
        <taxon>Ixodinae</taxon>
        <taxon>Ixodes</taxon>
    </lineage>
</organism>
<dbReference type="AlphaFoldDB" id="V5GTU6"/>
<feature type="non-terminal residue" evidence="2">
    <location>
        <position position="82"/>
    </location>
</feature>
<evidence type="ECO:0000256" key="1">
    <source>
        <dbReference type="SAM" id="MobiDB-lite"/>
    </source>
</evidence>
<evidence type="ECO:0000313" key="2">
    <source>
        <dbReference type="EMBL" id="JAB73825.1"/>
    </source>
</evidence>
<feature type="compositionally biased region" description="Basic residues" evidence="1">
    <location>
        <begin position="68"/>
        <end position="82"/>
    </location>
</feature>